<dbReference type="Gene3D" id="3.40.50.80">
    <property type="entry name" value="Nucleotide-binding domain of ferredoxin-NADP reductase (FNR) module"/>
    <property type="match status" value="1"/>
</dbReference>
<dbReference type="PANTHER" id="PTHR47354">
    <property type="entry name" value="NADH OXIDOREDUCTASE HCR"/>
    <property type="match status" value="1"/>
</dbReference>
<protein>
    <submittedName>
        <fullName evidence="6">CDP-4-dehydro-6-deoxyglucose reductase, E3</fullName>
        <ecNumber evidence="6">1.17.1.1</ecNumber>
    </submittedName>
</protein>
<feature type="domain" description="FAD-binding FR-type" evidence="5">
    <location>
        <begin position="116"/>
        <end position="216"/>
    </location>
</feature>
<comment type="cofactor">
    <cofactor evidence="1">
        <name>FAD</name>
        <dbReference type="ChEBI" id="CHEBI:57692"/>
    </cofactor>
</comment>
<evidence type="ECO:0000256" key="2">
    <source>
        <dbReference type="ARBA" id="ARBA00022714"/>
    </source>
</evidence>
<keyword evidence="6" id="KW-0560">Oxidoreductase</keyword>
<dbReference type="CDD" id="cd00207">
    <property type="entry name" value="fer2"/>
    <property type="match status" value="1"/>
</dbReference>
<evidence type="ECO:0000256" key="3">
    <source>
        <dbReference type="ARBA" id="ARBA00034078"/>
    </source>
</evidence>
<proteinExistence type="predicted"/>
<comment type="cofactor">
    <cofactor evidence="3">
        <name>[2Fe-2S] cluster</name>
        <dbReference type="ChEBI" id="CHEBI:190135"/>
    </cofactor>
</comment>
<dbReference type="PRINTS" id="PR00410">
    <property type="entry name" value="PHEHYDRXLASE"/>
</dbReference>
<dbReference type="Gene3D" id="2.40.30.10">
    <property type="entry name" value="Translation factors"/>
    <property type="match status" value="1"/>
</dbReference>
<dbReference type="SUPFAM" id="SSF52343">
    <property type="entry name" value="Ferredoxin reductase-like, C-terminal NADP-linked domain"/>
    <property type="match status" value="1"/>
</dbReference>
<accession>A0A2R5F7D3</accession>
<keyword evidence="2" id="KW-0479">Metal-binding</keyword>
<dbReference type="Proteomes" id="UP000245081">
    <property type="component" value="Unassembled WGS sequence"/>
</dbReference>
<dbReference type="InterPro" id="IPR001709">
    <property type="entry name" value="Flavoprot_Pyr_Nucl_cyt_Rdtase"/>
</dbReference>
<evidence type="ECO:0000313" key="6">
    <source>
        <dbReference type="EMBL" id="GBG13955.1"/>
    </source>
</evidence>
<dbReference type="InterPro" id="IPR001041">
    <property type="entry name" value="2Fe-2S_ferredoxin-type"/>
</dbReference>
<dbReference type="EMBL" id="BDOQ01000004">
    <property type="protein sequence ID" value="GBG13955.1"/>
    <property type="molecule type" value="Genomic_DNA"/>
</dbReference>
<evidence type="ECO:0000313" key="7">
    <source>
        <dbReference type="Proteomes" id="UP000245081"/>
    </source>
</evidence>
<dbReference type="InterPro" id="IPR008333">
    <property type="entry name" value="Cbr1-like_FAD-bd_dom"/>
</dbReference>
<comment type="caution">
    <text evidence="6">The sequence shown here is derived from an EMBL/GenBank/DDBJ whole genome shotgun (WGS) entry which is preliminary data.</text>
</comment>
<dbReference type="InterPro" id="IPR050415">
    <property type="entry name" value="MRET"/>
</dbReference>
<dbReference type="PRINTS" id="PR00371">
    <property type="entry name" value="FPNCR"/>
</dbReference>
<dbReference type="Pfam" id="PF00175">
    <property type="entry name" value="NAD_binding_1"/>
    <property type="match status" value="1"/>
</dbReference>
<feature type="domain" description="2Fe-2S ferredoxin-type" evidence="4">
    <location>
        <begin position="19"/>
        <end position="109"/>
    </location>
</feature>
<dbReference type="InterPro" id="IPR012675">
    <property type="entry name" value="Beta-grasp_dom_sf"/>
</dbReference>
<dbReference type="InterPro" id="IPR006058">
    <property type="entry name" value="2Fe2S_fd_BS"/>
</dbReference>
<dbReference type="InterPro" id="IPR039261">
    <property type="entry name" value="FNR_nucleotide-bd"/>
</dbReference>
<dbReference type="SUPFAM" id="SSF63380">
    <property type="entry name" value="Riboflavin synthase domain-like"/>
    <property type="match status" value="1"/>
</dbReference>
<dbReference type="Pfam" id="PF00970">
    <property type="entry name" value="FAD_binding_6"/>
    <property type="match status" value="1"/>
</dbReference>
<organism evidence="6 7">
    <name type="scientific">Novimethylophilus kurashikiensis</name>
    <dbReference type="NCBI Taxonomy" id="1825523"/>
    <lineage>
        <taxon>Bacteria</taxon>
        <taxon>Pseudomonadati</taxon>
        <taxon>Pseudomonadota</taxon>
        <taxon>Betaproteobacteria</taxon>
        <taxon>Nitrosomonadales</taxon>
        <taxon>Methylophilaceae</taxon>
        <taxon>Novimethylophilus</taxon>
    </lineage>
</organism>
<dbReference type="Gene3D" id="3.10.20.30">
    <property type="match status" value="1"/>
</dbReference>
<keyword evidence="7" id="KW-1185">Reference proteome</keyword>
<dbReference type="GO" id="GO:0051537">
    <property type="term" value="F:2 iron, 2 sulfur cluster binding"/>
    <property type="evidence" value="ECO:0007669"/>
    <property type="project" value="UniProtKB-KW"/>
</dbReference>
<evidence type="ECO:0000256" key="1">
    <source>
        <dbReference type="ARBA" id="ARBA00001974"/>
    </source>
</evidence>
<gene>
    <name evidence="6" type="primary">ascD</name>
    <name evidence="6" type="ORF">NMK_1508</name>
</gene>
<dbReference type="InterPro" id="IPR036010">
    <property type="entry name" value="2Fe-2S_ferredoxin-like_sf"/>
</dbReference>
<evidence type="ECO:0000259" key="4">
    <source>
        <dbReference type="PROSITE" id="PS51085"/>
    </source>
</evidence>
<dbReference type="PROSITE" id="PS51085">
    <property type="entry name" value="2FE2S_FER_2"/>
    <property type="match status" value="1"/>
</dbReference>
<sequence>MGGMVNFHFCAFHFYSMSFQITIQPSGHQFAAQADDTILNAALEAGFTLPYGCRNGACGACKGTVLEGTVDHGDAQPNALSLQEKAEGKALFCCAKPTSALTIECREVGLKGGIQAKILPCRVEKKVQLAPDVIAMYLKLPANERLQFMPGQYVEFLLKDGARRAFSLANAPFDDQMLELHLRLIPGGKFTEYVFNEMPEKAILRFEGPMGTFTLREESDKPIIFVAGGTGFAPIKGILEHMFHHNIQREVVLYWGALARQDLYMNDLPEQWAAQHANFRYIPVLSEPKPEDDWTGRTGFVHQAVLDDGFDLKDYQVYCCGAPAMVEAAHRDFTANGLPEGEFFSDAFTFAPKK</sequence>
<dbReference type="InterPro" id="IPR001433">
    <property type="entry name" value="OxRdtase_FAD/NAD-bd"/>
</dbReference>
<name>A0A2R5F7D3_9PROT</name>
<dbReference type="PANTHER" id="PTHR47354:SF5">
    <property type="entry name" value="PROTEIN RFBI"/>
    <property type="match status" value="1"/>
</dbReference>
<dbReference type="InterPro" id="IPR017927">
    <property type="entry name" value="FAD-bd_FR_type"/>
</dbReference>
<dbReference type="PROSITE" id="PS51384">
    <property type="entry name" value="FAD_FR"/>
    <property type="match status" value="1"/>
</dbReference>
<dbReference type="InterPro" id="IPR017938">
    <property type="entry name" value="Riboflavin_synthase-like_b-brl"/>
</dbReference>
<dbReference type="PROSITE" id="PS00197">
    <property type="entry name" value="2FE2S_FER_1"/>
    <property type="match status" value="1"/>
</dbReference>
<dbReference type="CDD" id="cd06189">
    <property type="entry name" value="flavin_oxioreductase"/>
    <property type="match status" value="1"/>
</dbReference>
<reference evidence="6 7" key="1">
    <citation type="journal article" date="2018" name="Environ. Microbiol.">
        <title>Isolation and genomic characterization of Novimethylophilus kurashikiensis gen. nov. sp. nov., a new lanthanide-dependent methylotrophic species of Methylophilaceae.</title>
        <authorList>
            <person name="Lv H."/>
            <person name="Sahin N."/>
            <person name="Tani A."/>
        </authorList>
    </citation>
    <scope>NUCLEOTIDE SEQUENCE [LARGE SCALE GENOMIC DNA]</scope>
    <source>
        <strain evidence="6 7">La2-4</strain>
    </source>
</reference>
<dbReference type="Pfam" id="PF00111">
    <property type="entry name" value="Fer2"/>
    <property type="match status" value="1"/>
</dbReference>
<keyword evidence="2" id="KW-0001">2Fe-2S</keyword>
<keyword evidence="2" id="KW-0408">Iron</keyword>
<dbReference type="GO" id="GO:0047099">
    <property type="term" value="F:CDP-4-dehydro-6-deoxyglucose reductase activity"/>
    <property type="evidence" value="ECO:0007669"/>
    <property type="project" value="UniProtKB-EC"/>
</dbReference>
<keyword evidence="2" id="KW-0411">Iron-sulfur</keyword>
<dbReference type="SUPFAM" id="SSF54292">
    <property type="entry name" value="2Fe-2S ferredoxin-like"/>
    <property type="match status" value="1"/>
</dbReference>
<dbReference type="EC" id="1.17.1.1" evidence="6"/>
<dbReference type="AlphaFoldDB" id="A0A2R5F7D3"/>
<evidence type="ECO:0000259" key="5">
    <source>
        <dbReference type="PROSITE" id="PS51384"/>
    </source>
</evidence>